<evidence type="ECO:0000256" key="1">
    <source>
        <dbReference type="SAM" id="Phobius"/>
    </source>
</evidence>
<reference evidence="2 3" key="1">
    <citation type="submission" date="2019-09" db="EMBL/GenBank/DDBJ databases">
        <authorList>
            <person name="Kevbrin V."/>
            <person name="Grouzdev D.S."/>
        </authorList>
    </citation>
    <scope>NUCLEOTIDE SEQUENCE [LARGE SCALE GENOMIC DNA]</scope>
    <source>
        <strain evidence="2 3">G-192</strain>
    </source>
</reference>
<sequence length="191" mass="20830">MLVWLITRNHEHFHPSAFLAASNPQGRAAQPMVGFTGSAAYFAVCIRIGLVFLLGGIAAILTSLVLLWLAVGIHPLLAFSSFTPIVLFTLLWRLDFFFWLIRRAHDHGRSWVWAIGPLCAPPITLLSIGLALFLGGLVAGLITAALVILCVAIPAIAYVYHLMHAPGQAGPNRYGPPDTPIPDHWLKRKTP</sequence>
<accession>A0A5M6ZI30</accession>
<gene>
    <name evidence="2" type="ORF">F1654_00210</name>
</gene>
<name>A0A5M6ZI30_9PROT</name>
<dbReference type="Proteomes" id="UP000325122">
    <property type="component" value="Unassembled WGS sequence"/>
</dbReference>
<feature type="transmembrane region" description="Helical" evidence="1">
    <location>
        <begin position="139"/>
        <end position="160"/>
    </location>
</feature>
<feature type="transmembrane region" description="Helical" evidence="1">
    <location>
        <begin position="76"/>
        <end position="99"/>
    </location>
</feature>
<dbReference type="EMBL" id="VWOJ01000001">
    <property type="protein sequence ID" value="KAA5804473.1"/>
    <property type="molecule type" value="Genomic_DNA"/>
</dbReference>
<protein>
    <submittedName>
        <fullName evidence="2">DUF805 domain-containing protein</fullName>
    </submittedName>
</protein>
<dbReference type="RefSeq" id="WP_150021504.1">
    <property type="nucleotide sequence ID" value="NZ_VWOJ01000001.1"/>
</dbReference>
<feature type="transmembrane region" description="Helical" evidence="1">
    <location>
        <begin position="111"/>
        <end position="133"/>
    </location>
</feature>
<keyword evidence="1" id="KW-1133">Transmembrane helix</keyword>
<evidence type="ECO:0000313" key="2">
    <source>
        <dbReference type="EMBL" id="KAA5804473.1"/>
    </source>
</evidence>
<dbReference type="AlphaFoldDB" id="A0A5M6ZI30"/>
<organism evidence="2 3">
    <name type="scientific">Alkalicaulis satelles</name>
    <dbReference type="NCBI Taxonomy" id="2609175"/>
    <lineage>
        <taxon>Bacteria</taxon>
        <taxon>Pseudomonadati</taxon>
        <taxon>Pseudomonadota</taxon>
        <taxon>Alphaproteobacteria</taxon>
        <taxon>Maricaulales</taxon>
        <taxon>Maricaulaceae</taxon>
        <taxon>Alkalicaulis</taxon>
    </lineage>
</organism>
<comment type="caution">
    <text evidence="2">The sequence shown here is derived from an EMBL/GenBank/DDBJ whole genome shotgun (WGS) entry which is preliminary data.</text>
</comment>
<proteinExistence type="predicted"/>
<keyword evidence="1" id="KW-0472">Membrane</keyword>
<feature type="transmembrane region" description="Helical" evidence="1">
    <location>
        <begin position="40"/>
        <end position="70"/>
    </location>
</feature>
<keyword evidence="1" id="KW-0812">Transmembrane</keyword>
<keyword evidence="3" id="KW-1185">Reference proteome</keyword>
<evidence type="ECO:0000313" key="3">
    <source>
        <dbReference type="Proteomes" id="UP000325122"/>
    </source>
</evidence>